<organism evidence="1 2">
    <name type="scientific">Microbacterium album</name>
    <dbReference type="NCBI Taxonomy" id="2053191"/>
    <lineage>
        <taxon>Bacteria</taxon>
        <taxon>Bacillati</taxon>
        <taxon>Actinomycetota</taxon>
        <taxon>Actinomycetes</taxon>
        <taxon>Micrococcales</taxon>
        <taxon>Microbacteriaceae</taxon>
        <taxon>Microbacterium</taxon>
    </lineage>
</organism>
<protein>
    <submittedName>
        <fullName evidence="1">Uncharacterized protein</fullName>
    </submittedName>
</protein>
<keyword evidence="2" id="KW-1185">Reference proteome</keyword>
<proteinExistence type="predicted"/>
<comment type="caution">
    <text evidence="1">The sequence shown here is derived from an EMBL/GenBank/DDBJ whole genome shotgun (WGS) entry which is preliminary data.</text>
</comment>
<dbReference type="RefSeq" id="WP_188754331.1">
    <property type="nucleotide sequence ID" value="NZ_BMJY01000001.1"/>
</dbReference>
<gene>
    <name evidence="1" type="ORF">GCM10010921_01480</name>
</gene>
<dbReference type="EMBL" id="BMJY01000001">
    <property type="protein sequence ID" value="GGH34063.1"/>
    <property type="molecule type" value="Genomic_DNA"/>
</dbReference>
<accession>A0A917MKC9</accession>
<reference evidence="1" key="2">
    <citation type="submission" date="2020-09" db="EMBL/GenBank/DDBJ databases">
        <authorList>
            <person name="Sun Q."/>
            <person name="Zhou Y."/>
        </authorList>
    </citation>
    <scope>NUCLEOTIDE SEQUENCE</scope>
    <source>
        <strain evidence="1">CGMCC 1.15794</strain>
    </source>
</reference>
<name>A0A917MKC9_9MICO</name>
<sequence>MSAGPRVCTHAGCEARSVARRLCRAHYQAAWKAGTLGQHQKLPPRVKDPKICPPEHKHAASLVCYNLHQCRCTPCSEHRAETDQRRAKLKAYGRFDTGLVDAEPVREHLLMLGEFGIGYKRVARLSGVGVTPVRNIIWGRQDPGPRKGEIPKRIKRENAERILAVKPDLSALAAGAKIPARGTHRRLQALVAIGWSQSKLAIRLGIEPSNFTSVMKRTQVTVALHRKVAALFDELWSTLPPRDSWRDKIAYSRSLRFAKGRRWLPPLAWDDIDNDIEPPVPDEDGVIDETAVELALAGESVRLTPEERRECVRRLHVERWSDARVAETIRVNPRTVLRIREELGLAAWDQNELRDKGAA</sequence>
<dbReference type="Proteomes" id="UP000657592">
    <property type="component" value="Unassembled WGS sequence"/>
</dbReference>
<evidence type="ECO:0000313" key="1">
    <source>
        <dbReference type="EMBL" id="GGH34063.1"/>
    </source>
</evidence>
<dbReference type="AlphaFoldDB" id="A0A917MKC9"/>
<reference evidence="1" key="1">
    <citation type="journal article" date="2014" name="Int. J. Syst. Evol. Microbiol.">
        <title>Complete genome sequence of Corynebacterium casei LMG S-19264T (=DSM 44701T), isolated from a smear-ripened cheese.</title>
        <authorList>
            <consortium name="US DOE Joint Genome Institute (JGI-PGF)"/>
            <person name="Walter F."/>
            <person name="Albersmeier A."/>
            <person name="Kalinowski J."/>
            <person name="Ruckert C."/>
        </authorList>
    </citation>
    <scope>NUCLEOTIDE SEQUENCE</scope>
    <source>
        <strain evidence="1">CGMCC 1.15794</strain>
    </source>
</reference>
<evidence type="ECO:0000313" key="2">
    <source>
        <dbReference type="Proteomes" id="UP000657592"/>
    </source>
</evidence>